<reference evidence="2" key="1">
    <citation type="submission" date="2021-06" db="EMBL/GenBank/DDBJ databases">
        <authorList>
            <person name="Hodson N. C."/>
            <person name="Mongue J. A."/>
            <person name="Jaron S. K."/>
        </authorList>
    </citation>
    <scope>NUCLEOTIDE SEQUENCE</scope>
</reference>
<protein>
    <submittedName>
        <fullName evidence="2">Uncharacterized protein</fullName>
    </submittedName>
</protein>
<sequence length="128" mass="14418">MVILILVVQTFSDLVAARAHSTLGDQKTSLMLDIMAFVHKKGTTVSFPFEGMIVKDKRSWNSPETVKTMKQARQKKSMMSLYGLVTKGPLHKTESELQFPPPKGSFISLRGKRQLEVYIRSPADTDFD</sequence>
<keyword evidence="3" id="KW-1185">Reference proteome</keyword>
<gene>
    <name evidence="2" type="ORF">AFUS01_LOCUS12958</name>
</gene>
<name>A0A8J2NYM6_9HEXA</name>
<dbReference type="Proteomes" id="UP000708208">
    <property type="component" value="Unassembled WGS sequence"/>
</dbReference>
<keyword evidence="1" id="KW-0732">Signal</keyword>
<comment type="caution">
    <text evidence="2">The sequence shown here is derived from an EMBL/GenBank/DDBJ whole genome shotgun (WGS) entry which is preliminary data.</text>
</comment>
<dbReference type="EMBL" id="CAJVCH010103609">
    <property type="protein sequence ID" value="CAG7723903.1"/>
    <property type="molecule type" value="Genomic_DNA"/>
</dbReference>
<proteinExistence type="predicted"/>
<dbReference type="AlphaFoldDB" id="A0A8J2NYM6"/>
<feature type="signal peptide" evidence="1">
    <location>
        <begin position="1"/>
        <end position="17"/>
    </location>
</feature>
<feature type="chain" id="PRO_5035202802" evidence="1">
    <location>
        <begin position="18"/>
        <end position="128"/>
    </location>
</feature>
<accession>A0A8J2NYM6</accession>
<evidence type="ECO:0000256" key="1">
    <source>
        <dbReference type="SAM" id="SignalP"/>
    </source>
</evidence>
<evidence type="ECO:0000313" key="2">
    <source>
        <dbReference type="EMBL" id="CAG7723903.1"/>
    </source>
</evidence>
<evidence type="ECO:0000313" key="3">
    <source>
        <dbReference type="Proteomes" id="UP000708208"/>
    </source>
</evidence>
<organism evidence="2 3">
    <name type="scientific">Allacma fusca</name>
    <dbReference type="NCBI Taxonomy" id="39272"/>
    <lineage>
        <taxon>Eukaryota</taxon>
        <taxon>Metazoa</taxon>
        <taxon>Ecdysozoa</taxon>
        <taxon>Arthropoda</taxon>
        <taxon>Hexapoda</taxon>
        <taxon>Collembola</taxon>
        <taxon>Symphypleona</taxon>
        <taxon>Sminthuridae</taxon>
        <taxon>Allacma</taxon>
    </lineage>
</organism>